<evidence type="ECO:0000256" key="8">
    <source>
        <dbReference type="SAM" id="Phobius"/>
    </source>
</evidence>
<feature type="transmembrane region" description="Helical" evidence="8">
    <location>
        <begin position="12"/>
        <end position="34"/>
    </location>
</feature>
<dbReference type="AlphaFoldDB" id="A0A1Q2MG50"/>
<dbReference type="CDD" id="cd06259">
    <property type="entry name" value="YdcF-like"/>
    <property type="match status" value="1"/>
</dbReference>
<keyword evidence="6 8" id="KW-0472">Membrane</keyword>
<comment type="function">
    <text evidence="7">Participates in the barrier function of the cell envelope.</text>
</comment>
<dbReference type="EMBL" id="CP019646">
    <property type="protein sequence ID" value="AQQ71528.1"/>
    <property type="molecule type" value="Genomic_DNA"/>
</dbReference>
<evidence type="ECO:0000313" key="11">
    <source>
        <dbReference type="Proteomes" id="UP000188181"/>
    </source>
</evidence>
<protein>
    <submittedName>
        <fullName evidence="10">Vancomycin high temperature exclusion protein</fullName>
    </submittedName>
</protein>
<dbReference type="InterPro" id="IPR003848">
    <property type="entry name" value="DUF218"/>
</dbReference>
<dbReference type="RefSeq" id="WP_222566316.1">
    <property type="nucleotide sequence ID" value="NZ_CP019646.1"/>
</dbReference>
<keyword evidence="3" id="KW-0997">Cell inner membrane</keyword>
<dbReference type="InterPro" id="IPR051599">
    <property type="entry name" value="Cell_Envelope_Assoc"/>
</dbReference>
<dbReference type="Proteomes" id="UP000188181">
    <property type="component" value="Chromosome"/>
</dbReference>
<keyword evidence="4 8" id="KW-0812">Transmembrane</keyword>
<evidence type="ECO:0000256" key="4">
    <source>
        <dbReference type="ARBA" id="ARBA00022692"/>
    </source>
</evidence>
<dbReference type="Pfam" id="PF02698">
    <property type="entry name" value="DUF218"/>
    <property type="match status" value="1"/>
</dbReference>
<evidence type="ECO:0000256" key="7">
    <source>
        <dbReference type="ARBA" id="ARBA00037355"/>
    </source>
</evidence>
<reference evidence="11" key="1">
    <citation type="submission" date="2017-02" db="EMBL/GenBank/DDBJ databases">
        <title>Comparative genomics and description of representatives of a novel lineage of planctomycetes thriving in anoxic sediments.</title>
        <authorList>
            <person name="Spring S."/>
            <person name="Bunk B."/>
            <person name="Sproer C."/>
        </authorList>
    </citation>
    <scope>NUCLEOTIDE SEQUENCE [LARGE SCALE GENOMIC DNA]</scope>
    <source>
        <strain evidence="11">SM-Chi-D1</strain>
    </source>
</reference>
<evidence type="ECO:0000256" key="1">
    <source>
        <dbReference type="ARBA" id="ARBA00004377"/>
    </source>
</evidence>
<keyword evidence="11" id="KW-1185">Reference proteome</keyword>
<evidence type="ECO:0000256" key="2">
    <source>
        <dbReference type="ARBA" id="ARBA00022475"/>
    </source>
</evidence>
<evidence type="ECO:0000256" key="6">
    <source>
        <dbReference type="ARBA" id="ARBA00023136"/>
    </source>
</evidence>
<evidence type="ECO:0000256" key="5">
    <source>
        <dbReference type="ARBA" id="ARBA00022989"/>
    </source>
</evidence>
<accession>A0A1Q2MG50</accession>
<dbReference type="GO" id="GO:0005886">
    <property type="term" value="C:plasma membrane"/>
    <property type="evidence" value="ECO:0007669"/>
    <property type="project" value="UniProtKB-SubCell"/>
</dbReference>
<evidence type="ECO:0000313" key="10">
    <source>
        <dbReference type="EMBL" id="AQQ71528.1"/>
    </source>
</evidence>
<comment type="subcellular location">
    <subcellularLocation>
        <location evidence="1">Cell inner membrane</location>
        <topology evidence="1">Single-pass membrane protein</topology>
    </subcellularLocation>
</comment>
<feature type="domain" description="DUF218" evidence="9">
    <location>
        <begin position="58"/>
        <end position="179"/>
    </location>
</feature>
<evidence type="ECO:0000256" key="3">
    <source>
        <dbReference type="ARBA" id="ARBA00022519"/>
    </source>
</evidence>
<sequence length="229" mass="25661">MSSEKPQNFKRLILVEMAVLILIAAAAVLSVLLLDMYVGSFSDNRLYTSAQNVPPKRAALVLGTVKTFQGRPNLFYEYRLNAAAQLWNAGKIDAIVVSGDNSEKHYDEPTSMKNDLIERGIPAEFITADYAGFRTLDSIVRASEIFGLDDYIIVSQRFHCQRALYLASQKGYKAIGFCADDVPGTAGKKQRLREILARTKAVMDILINTKPKFLGEKETVKYRQRKKSD</sequence>
<organism evidence="10 11">
    <name type="scientific">Limihaloglobus sulfuriphilus</name>
    <dbReference type="NCBI Taxonomy" id="1851148"/>
    <lineage>
        <taxon>Bacteria</taxon>
        <taxon>Pseudomonadati</taxon>
        <taxon>Planctomycetota</taxon>
        <taxon>Phycisphaerae</taxon>
        <taxon>Sedimentisphaerales</taxon>
        <taxon>Sedimentisphaeraceae</taxon>
        <taxon>Limihaloglobus</taxon>
    </lineage>
</organism>
<evidence type="ECO:0000259" key="9">
    <source>
        <dbReference type="Pfam" id="PF02698"/>
    </source>
</evidence>
<dbReference type="STRING" id="1851148.SMSP2_01902"/>
<keyword evidence="2" id="KW-1003">Cell membrane</keyword>
<dbReference type="PANTHER" id="PTHR30336">
    <property type="entry name" value="INNER MEMBRANE PROTEIN, PROBABLE PERMEASE"/>
    <property type="match status" value="1"/>
</dbReference>
<proteinExistence type="predicted"/>
<dbReference type="KEGG" id="pbas:SMSP2_01902"/>
<name>A0A1Q2MG50_9BACT</name>
<keyword evidence="5 8" id="KW-1133">Transmembrane helix</keyword>
<gene>
    <name evidence="10" type="ORF">SMSP2_01902</name>
</gene>
<dbReference type="PANTHER" id="PTHR30336:SF0">
    <property type="entry name" value="PROTEIN SANA"/>
    <property type="match status" value="1"/>
</dbReference>